<dbReference type="EMBL" id="JBEZVE010000045">
    <property type="protein sequence ID" value="MEU3787576.1"/>
    <property type="molecule type" value="Genomic_DNA"/>
</dbReference>
<name>A0ABV2ZYC2_9ACTN</name>
<proteinExistence type="predicted"/>
<feature type="region of interest" description="Disordered" evidence="1">
    <location>
        <begin position="1"/>
        <end position="39"/>
    </location>
</feature>
<evidence type="ECO:0000313" key="3">
    <source>
        <dbReference type="Proteomes" id="UP001550739"/>
    </source>
</evidence>
<gene>
    <name evidence="2" type="ORF">AB0E89_44890</name>
</gene>
<reference evidence="2 3" key="1">
    <citation type="submission" date="2024-06" db="EMBL/GenBank/DDBJ databases">
        <title>The Natural Products Discovery Center: Release of the First 8490 Sequenced Strains for Exploring Actinobacteria Biosynthetic Diversity.</title>
        <authorList>
            <person name="Kalkreuter E."/>
            <person name="Kautsar S.A."/>
            <person name="Yang D."/>
            <person name="Bader C.D."/>
            <person name="Teijaro C.N."/>
            <person name="Fluegel L."/>
            <person name="Davis C.M."/>
            <person name="Simpson J.R."/>
            <person name="Lauterbach L."/>
            <person name="Steele A.D."/>
            <person name="Gui C."/>
            <person name="Meng S."/>
            <person name="Li G."/>
            <person name="Viehrig K."/>
            <person name="Ye F."/>
            <person name="Su P."/>
            <person name="Kiefer A.F."/>
            <person name="Nichols A."/>
            <person name="Cepeda A.J."/>
            <person name="Yan W."/>
            <person name="Fan B."/>
            <person name="Jiang Y."/>
            <person name="Adhikari A."/>
            <person name="Zheng C.-J."/>
            <person name="Schuster L."/>
            <person name="Cowan T.M."/>
            <person name="Smanski M.J."/>
            <person name="Chevrette M.G."/>
            <person name="De Carvalho L.P.S."/>
            <person name="Shen B."/>
        </authorList>
    </citation>
    <scope>NUCLEOTIDE SEQUENCE [LARGE SCALE GENOMIC DNA]</scope>
    <source>
        <strain evidence="2 3">NPDC033843</strain>
    </source>
</reference>
<organism evidence="2 3">
    <name type="scientific">Streptomyces sp. 900129855</name>
    <dbReference type="NCBI Taxonomy" id="3155129"/>
    <lineage>
        <taxon>Bacteria</taxon>
        <taxon>Bacillati</taxon>
        <taxon>Actinomycetota</taxon>
        <taxon>Actinomycetes</taxon>
        <taxon>Kitasatosporales</taxon>
        <taxon>Streptomycetaceae</taxon>
        <taxon>Streptomyces</taxon>
    </lineage>
</organism>
<comment type="caution">
    <text evidence="2">The sequence shown here is derived from an EMBL/GenBank/DDBJ whole genome shotgun (WGS) entry which is preliminary data.</text>
</comment>
<dbReference type="Proteomes" id="UP001550739">
    <property type="component" value="Unassembled WGS sequence"/>
</dbReference>
<dbReference type="RefSeq" id="WP_361710226.1">
    <property type="nucleotide sequence ID" value="NZ_JBEZVE010000045.1"/>
</dbReference>
<evidence type="ECO:0000313" key="2">
    <source>
        <dbReference type="EMBL" id="MEU3787576.1"/>
    </source>
</evidence>
<protein>
    <recommendedName>
        <fullName evidence="4">MftR C-terminal domain-containing protein</fullName>
    </recommendedName>
</protein>
<sequence>MAALRADMAQHEEAESGDPLTDLDAAPGARRRCRAERPRPPDRRLIAACLSQPDSELARVAREAKLAPMADGLTARPEKVIGPVPDARQRAGSGLSCLIWSAALAREDSDAQSLRDQVLGIMGVTLP</sequence>
<evidence type="ECO:0008006" key="4">
    <source>
        <dbReference type="Google" id="ProtNLM"/>
    </source>
</evidence>
<evidence type="ECO:0000256" key="1">
    <source>
        <dbReference type="SAM" id="MobiDB-lite"/>
    </source>
</evidence>
<keyword evidence="3" id="KW-1185">Reference proteome</keyword>
<accession>A0ABV2ZYC2</accession>